<evidence type="ECO:0000313" key="1">
    <source>
        <dbReference type="EMBL" id="KAJ8482578.1"/>
    </source>
</evidence>
<protein>
    <submittedName>
        <fullName evidence="1">Uncharacterized protein</fullName>
    </submittedName>
</protein>
<dbReference type="PANTHER" id="PTHR28250">
    <property type="entry name" value="CYTOCHROME B PRE-MRNA-PROCESSING PROTEIN 6"/>
    <property type="match status" value="1"/>
</dbReference>
<dbReference type="PANTHER" id="PTHR28250:SF1">
    <property type="entry name" value="CYTOCHROME B PRE-MRNA-PROCESSING PROTEIN 6"/>
    <property type="match status" value="1"/>
</dbReference>
<name>A0AAD7TUR3_9APHY</name>
<accession>A0AAD7TUR3</accession>
<gene>
    <name evidence="1" type="ORF">ONZ51_g5263</name>
</gene>
<dbReference type="Proteomes" id="UP001215151">
    <property type="component" value="Unassembled WGS sequence"/>
</dbReference>
<dbReference type="Pfam" id="PF20180">
    <property type="entry name" value="UQCC2_CBP6"/>
    <property type="match status" value="1"/>
</dbReference>
<dbReference type="GO" id="GO:0061671">
    <property type="term" value="C:Cbp3p-Cbp6 complex"/>
    <property type="evidence" value="ECO:0007669"/>
    <property type="project" value="InterPro"/>
</dbReference>
<sequence>MSAASSALRQQMQRIAAKWPEDPFRPNMQLKTFLGSLAEHPNLTPASVRTARALERDEFKSKYALSEKILQPASFPNYYTRLVEAFDKSAKGIGRPWWKIFFNVW</sequence>
<proteinExistence type="predicted"/>
<dbReference type="InterPro" id="IPR037653">
    <property type="entry name" value="Cbp6"/>
</dbReference>
<comment type="caution">
    <text evidence="1">The sequence shown here is derived from an EMBL/GenBank/DDBJ whole genome shotgun (WGS) entry which is preliminary data.</text>
</comment>
<dbReference type="GO" id="GO:0043022">
    <property type="term" value="F:ribosome binding"/>
    <property type="evidence" value="ECO:0007669"/>
    <property type="project" value="InterPro"/>
</dbReference>
<keyword evidence="2" id="KW-1185">Reference proteome</keyword>
<dbReference type="EMBL" id="JAPEVG010000111">
    <property type="protein sequence ID" value="KAJ8482578.1"/>
    <property type="molecule type" value="Genomic_DNA"/>
</dbReference>
<dbReference type="GO" id="GO:0034551">
    <property type="term" value="P:mitochondrial respiratory chain complex III assembly"/>
    <property type="evidence" value="ECO:0007669"/>
    <property type="project" value="TreeGrafter"/>
</dbReference>
<dbReference type="AlphaFoldDB" id="A0AAD7TUR3"/>
<organism evidence="1 2">
    <name type="scientific">Trametes cubensis</name>
    <dbReference type="NCBI Taxonomy" id="1111947"/>
    <lineage>
        <taxon>Eukaryota</taxon>
        <taxon>Fungi</taxon>
        <taxon>Dikarya</taxon>
        <taxon>Basidiomycota</taxon>
        <taxon>Agaricomycotina</taxon>
        <taxon>Agaricomycetes</taxon>
        <taxon>Polyporales</taxon>
        <taxon>Polyporaceae</taxon>
        <taxon>Trametes</taxon>
    </lineage>
</organism>
<reference evidence="1" key="1">
    <citation type="submission" date="2022-11" db="EMBL/GenBank/DDBJ databases">
        <title>Genome Sequence of Cubamyces cubensis.</title>
        <authorList>
            <person name="Buettner E."/>
        </authorList>
    </citation>
    <scope>NUCLEOTIDE SEQUENCE</scope>
    <source>
        <strain evidence="1">MPL-01</strain>
    </source>
</reference>
<evidence type="ECO:0000313" key="2">
    <source>
        <dbReference type="Proteomes" id="UP001215151"/>
    </source>
</evidence>